<keyword evidence="2" id="KW-1185">Reference proteome</keyword>
<dbReference type="Pfam" id="PF13835">
    <property type="entry name" value="DUF4194"/>
    <property type="match status" value="1"/>
</dbReference>
<dbReference type="RefSeq" id="WP_135445706.1">
    <property type="nucleotide sequence ID" value="NZ_SRLE01000011.1"/>
</dbReference>
<proteinExistence type="predicted"/>
<dbReference type="AlphaFoldDB" id="A0A4Z0LYI8"/>
<dbReference type="EMBL" id="SRLE01000011">
    <property type="protein sequence ID" value="TGD72217.1"/>
    <property type="molecule type" value="Genomic_DNA"/>
</dbReference>
<organism evidence="1 2">
    <name type="scientific">Mangrovimicrobium sediminis</name>
    <dbReference type="NCBI Taxonomy" id="2562682"/>
    <lineage>
        <taxon>Bacteria</taxon>
        <taxon>Pseudomonadati</taxon>
        <taxon>Pseudomonadota</taxon>
        <taxon>Gammaproteobacteria</taxon>
        <taxon>Cellvibrionales</taxon>
        <taxon>Halieaceae</taxon>
        <taxon>Mangrovimicrobium</taxon>
    </lineage>
</organism>
<comment type="caution">
    <text evidence="1">The sequence shown here is derived from an EMBL/GenBank/DDBJ whole genome shotgun (WGS) entry which is preliminary data.</text>
</comment>
<gene>
    <name evidence="1" type="ORF">E4634_16250</name>
</gene>
<dbReference type="InterPro" id="IPR025449">
    <property type="entry name" value="JetB"/>
</dbReference>
<evidence type="ECO:0000313" key="1">
    <source>
        <dbReference type="EMBL" id="TGD72217.1"/>
    </source>
</evidence>
<evidence type="ECO:0000313" key="2">
    <source>
        <dbReference type="Proteomes" id="UP000298050"/>
    </source>
</evidence>
<dbReference type="Proteomes" id="UP000298050">
    <property type="component" value="Unassembled WGS sequence"/>
</dbReference>
<accession>A0A4Z0LYI8</accession>
<dbReference type="OrthoDB" id="8611811at2"/>
<reference evidence="1 2" key="1">
    <citation type="submission" date="2019-04" db="EMBL/GenBank/DDBJ databases">
        <title>Taxonomy of novel Haliea sp. from mangrove soil of West Coast of India.</title>
        <authorList>
            <person name="Verma A."/>
            <person name="Kumar P."/>
            <person name="Krishnamurthi S."/>
        </authorList>
    </citation>
    <scope>NUCLEOTIDE SEQUENCE [LARGE SCALE GENOMIC DNA]</scope>
    <source>
        <strain evidence="1 2">SAOS-164</strain>
    </source>
</reference>
<sequence>MNDISNENLGGEGAHYFDIEMPDTDSAIQGASSVESTFSNAEGSEVYGLTQEEWDKYRQAVTYLLKHGLIYEDENPDLFKSVSQNRELASSTYKQFFLELKHDLIGGFYILLQEDTELPHASLISRKSLSLQDSVILVYLRKFYLAQDIAGVTQPKIDVDTLVAGVKAILPKSNSESIDERRVRSALKNFIDKRFIRKVRGDDDAFQITPVLRYVVTASEMEHIIEQLKKLAIDRGLDLVAGQDIVEGDDSDE</sequence>
<protein>
    <submittedName>
        <fullName evidence="1">DUF4194 domain-containing protein</fullName>
    </submittedName>
</protein>
<name>A0A4Z0LYI8_9GAMM</name>